<evidence type="ECO:0000313" key="2">
    <source>
        <dbReference type="Proteomes" id="UP000186895"/>
    </source>
</evidence>
<organism evidence="1 2">
    <name type="scientific">Marinobacterium stanieri</name>
    <dbReference type="NCBI Taxonomy" id="49186"/>
    <lineage>
        <taxon>Bacteria</taxon>
        <taxon>Pseudomonadati</taxon>
        <taxon>Pseudomonadota</taxon>
        <taxon>Gammaproteobacteria</taxon>
        <taxon>Oceanospirillales</taxon>
        <taxon>Oceanospirillaceae</taxon>
        <taxon>Marinobacterium</taxon>
    </lineage>
</organism>
<dbReference type="Proteomes" id="UP000186895">
    <property type="component" value="Unassembled WGS sequence"/>
</dbReference>
<protein>
    <submittedName>
        <fullName evidence="1">Uncharacterized protein</fullName>
    </submittedName>
</protein>
<name>A0A1N6QC40_9GAMM</name>
<reference evidence="2" key="1">
    <citation type="submission" date="2017-01" db="EMBL/GenBank/DDBJ databases">
        <authorList>
            <person name="Varghese N."/>
            <person name="Submissions S."/>
        </authorList>
    </citation>
    <scope>NUCLEOTIDE SEQUENCE [LARGE SCALE GENOMIC DNA]</scope>
    <source>
        <strain evidence="2">DSM 7027</strain>
    </source>
</reference>
<evidence type="ECO:0000313" key="1">
    <source>
        <dbReference type="EMBL" id="SIQ14161.1"/>
    </source>
</evidence>
<proteinExistence type="predicted"/>
<sequence length="64" mass="7395">MSVVDQNVVHGIDVVALVKKLRAIPTRHDRKQTFMWETSRMSPISRSEVEKAMRAQWKESVNAD</sequence>
<dbReference type="RefSeq" id="WP_076461860.1">
    <property type="nucleotide sequence ID" value="NZ_FTMN01000002.1"/>
</dbReference>
<gene>
    <name evidence="1" type="ORF">SAMN05421647_102410</name>
</gene>
<accession>A0A1N6QC40</accession>
<dbReference type="STRING" id="49186.SAMN05421647_102410"/>
<keyword evidence="2" id="KW-1185">Reference proteome</keyword>
<dbReference type="AlphaFoldDB" id="A0A1N6QC40"/>
<dbReference type="EMBL" id="FTMN01000002">
    <property type="protein sequence ID" value="SIQ14161.1"/>
    <property type="molecule type" value="Genomic_DNA"/>
</dbReference>